<evidence type="ECO:0000313" key="3">
    <source>
        <dbReference type="Proteomes" id="UP000176998"/>
    </source>
</evidence>
<keyword evidence="3" id="KW-1185">Reference proteome</keyword>
<feature type="compositionally biased region" description="Polar residues" evidence="1">
    <location>
        <begin position="50"/>
        <end position="59"/>
    </location>
</feature>
<name>A0A1G4B6E9_9PEZI</name>
<dbReference type="AlphaFoldDB" id="A0A1G4B6E9"/>
<dbReference type="GeneID" id="34561008"/>
<evidence type="ECO:0000313" key="2">
    <source>
        <dbReference type="EMBL" id="OHE96896.1"/>
    </source>
</evidence>
<reference evidence="2 3" key="1">
    <citation type="submission" date="2016-09" db="EMBL/GenBank/DDBJ databases">
        <authorList>
            <person name="Capua I."/>
            <person name="De Benedictis P."/>
            <person name="Joannis T."/>
            <person name="Lombin L.H."/>
            <person name="Cattoli G."/>
        </authorList>
    </citation>
    <scope>NUCLEOTIDE SEQUENCE [LARGE SCALE GENOMIC DNA]</scope>
    <source>
        <strain evidence="2 3">IMI 309357</strain>
    </source>
</reference>
<dbReference type="Proteomes" id="UP000176998">
    <property type="component" value="Unassembled WGS sequence"/>
</dbReference>
<evidence type="ECO:0000256" key="1">
    <source>
        <dbReference type="SAM" id="MobiDB-lite"/>
    </source>
</evidence>
<sequence>MVSGSSDLFEISEYGYTSDDEVSVREGLSIGVDSPTTYGSPAEAARCRPASTSPACPARQTSGGEVIVRDYRFSEYVVPRPATGSFRGLRRCRMRDKVDGVWRMM</sequence>
<dbReference type="RefSeq" id="XP_022474052.1">
    <property type="nucleotide sequence ID" value="XM_022619498.1"/>
</dbReference>
<proteinExistence type="predicted"/>
<gene>
    <name evidence="2" type="ORF">CORC01_07863</name>
</gene>
<dbReference type="EMBL" id="MJBS01000064">
    <property type="protein sequence ID" value="OHE96896.1"/>
    <property type="molecule type" value="Genomic_DNA"/>
</dbReference>
<feature type="region of interest" description="Disordered" evidence="1">
    <location>
        <begin position="33"/>
        <end position="59"/>
    </location>
</feature>
<organism evidence="2 3">
    <name type="scientific">Colletotrichum orchidophilum</name>
    <dbReference type="NCBI Taxonomy" id="1209926"/>
    <lineage>
        <taxon>Eukaryota</taxon>
        <taxon>Fungi</taxon>
        <taxon>Dikarya</taxon>
        <taxon>Ascomycota</taxon>
        <taxon>Pezizomycotina</taxon>
        <taxon>Sordariomycetes</taxon>
        <taxon>Hypocreomycetidae</taxon>
        <taxon>Glomerellales</taxon>
        <taxon>Glomerellaceae</taxon>
        <taxon>Colletotrichum</taxon>
    </lineage>
</organism>
<protein>
    <submittedName>
        <fullName evidence="2">Uncharacterized protein</fullName>
    </submittedName>
</protein>
<comment type="caution">
    <text evidence="2">The sequence shown here is derived from an EMBL/GenBank/DDBJ whole genome shotgun (WGS) entry which is preliminary data.</text>
</comment>
<accession>A0A1G4B6E9</accession>